<proteinExistence type="predicted"/>
<dbReference type="AlphaFoldDB" id="Q2GHY5"/>
<organism evidence="2 3">
    <name type="scientific">Ehrlichia chaffeensis (strain ATCC CRL-10679 / Arkansas)</name>
    <dbReference type="NCBI Taxonomy" id="205920"/>
    <lineage>
        <taxon>Bacteria</taxon>
        <taxon>Pseudomonadati</taxon>
        <taxon>Pseudomonadota</taxon>
        <taxon>Alphaproteobacteria</taxon>
        <taxon>Rickettsiales</taxon>
        <taxon>Anaplasmataceae</taxon>
        <taxon>Ehrlichia</taxon>
    </lineage>
</organism>
<name>Q2GHY5_EHRCR</name>
<gene>
    <name evidence="2" type="ordered locus">ECH_0120</name>
</gene>
<protein>
    <submittedName>
        <fullName evidence="2">Uncharacterized protein</fullName>
    </submittedName>
</protein>
<accession>Q2GHY5</accession>
<keyword evidence="3" id="KW-1185">Reference proteome</keyword>
<evidence type="ECO:0000313" key="2">
    <source>
        <dbReference type="EMBL" id="ABD44559.1"/>
    </source>
</evidence>
<dbReference type="HOGENOM" id="CLU_1313790_0_0_5"/>
<feature type="compositionally biased region" description="Basic residues" evidence="1">
    <location>
        <begin position="13"/>
        <end position="23"/>
    </location>
</feature>
<feature type="region of interest" description="Disordered" evidence="1">
    <location>
        <begin position="1"/>
        <end position="47"/>
    </location>
</feature>
<dbReference type="EMBL" id="CP000236">
    <property type="protein sequence ID" value="ABD44559.1"/>
    <property type="molecule type" value="Genomic_DNA"/>
</dbReference>
<sequence length="213" mass="23080">MLMSGDEAAKESPRKKKKSKNKKTGSPLKQVETRTITIESKQSIDTEERTGLLSEQLSSMHLESCDQDIVKAKGQDVQHLTEKKDGGISHVLLGGTIKPRSRRSGKLTLRNMGSASFTTQSVSYAAKVSGTYNVGHVEGASCMLDRESTTVDTQNLESKYLKEGAKPKVRVGQTVEQSVSYAKKASTGIPIVKKDVKEGGGGRGMLVKKKLLL</sequence>
<dbReference type="Proteomes" id="UP000008320">
    <property type="component" value="Chromosome"/>
</dbReference>
<reference evidence="2 3" key="1">
    <citation type="journal article" date="2006" name="PLoS Genet.">
        <title>Comparative genomics of emerging human ehrlichiosis agents.</title>
        <authorList>
            <person name="Dunning Hotopp J.C."/>
            <person name="Lin M."/>
            <person name="Madupu R."/>
            <person name="Crabtree J."/>
            <person name="Angiuoli S.V."/>
            <person name="Eisen J.A."/>
            <person name="Seshadri R."/>
            <person name="Ren Q."/>
            <person name="Wu M."/>
            <person name="Utterback T.R."/>
            <person name="Smith S."/>
            <person name="Lewis M."/>
            <person name="Khouri H."/>
            <person name="Zhang C."/>
            <person name="Niu H."/>
            <person name="Lin Q."/>
            <person name="Ohashi N."/>
            <person name="Zhi N."/>
            <person name="Nelson W."/>
            <person name="Brinkac L.M."/>
            <person name="Dodson R.J."/>
            <person name="Rosovitz M.J."/>
            <person name="Sundaram J."/>
            <person name="Daugherty S.C."/>
            <person name="Davidsen T."/>
            <person name="Durkin A.S."/>
            <person name="Gwinn M."/>
            <person name="Haft D.H."/>
            <person name="Selengut J.D."/>
            <person name="Sullivan S.A."/>
            <person name="Zafar N."/>
            <person name="Zhou L."/>
            <person name="Benahmed F."/>
            <person name="Forberger H."/>
            <person name="Halpin R."/>
            <person name="Mulligan S."/>
            <person name="Robinson J."/>
            <person name="White O."/>
            <person name="Rikihisa Y."/>
            <person name="Tettelin H."/>
        </authorList>
    </citation>
    <scope>NUCLEOTIDE SEQUENCE [LARGE SCALE GENOMIC DNA]</scope>
    <source>
        <strain evidence="3">ATCC CRL-10679 / Arkansas</strain>
    </source>
</reference>
<evidence type="ECO:0000256" key="1">
    <source>
        <dbReference type="SAM" id="MobiDB-lite"/>
    </source>
</evidence>
<dbReference type="KEGG" id="ech:ECH_0120"/>
<evidence type="ECO:0000313" key="3">
    <source>
        <dbReference type="Proteomes" id="UP000008320"/>
    </source>
</evidence>